<evidence type="ECO:0000256" key="3">
    <source>
        <dbReference type="ARBA" id="ARBA00009400"/>
    </source>
</evidence>
<proteinExistence type="inferred from homology"/>
<evidence type="ECO:0000256" key="13">
    <source>
        <dbReference type="SAM" id="SignalP"/>
    </source>
</evidence>
<dbReference type="InterPro" id="IPR037128">
    <property type="entry name" value="Quinolinate_PRibosylTase_N_sf"/>
</dbReference>
<dbReference type="Gene3D" id="3.20.20.70">
    <property type="entry name" value="Aldolase class I"/>
    <property type="match status" value="1"/>
</dbReference>
<evidence type="ECO:0000256" key="5">
    <source>
        <dbReference type="ARBA" id="ARBA00011944"/>
    </source>
</evidence>
<evidence type="ECO:0000256" key="12">
    <source>
        <dbReference type="PIRNR" id="PIRNR006250"/>
    </source>
</evidence>
<sequence length="324" mass="34467">MASFGRLSFLRALGAPSAIVGAATLGSYWQWQSSCEAKVKLEHVLPPHWKATVESWLRDDMPSFDVGGLVVGDVEKTAHLFGKSNGILAGRPFFDAVFEALGCEVEWLLEEGDVVDASQGKVHVATVKGPSRLLLIGERTALNTLARASGVATKTRAAVTIAQEGGWHGSVAGTRKTTPGFRIVEKYALLVGGGATHRLDLSQMVMLKDNHIWSAGSITDAVKVARSAAGFSAKIEVEARTLEEGVEAAEAGADIVMLDNFEPGALKVAAKELKRLHPSVLIEASGGITTATMGDYFSEHVDIISQGNLTQGYPVVDFSLKIQK</sequence>
<dbReference type="Pfam" id="PF01729">
    <property type="entry name" value="QRPTase_C"/>
    <property type="match status" value="1"/>
</dbReference>
<comment type="pathway">
    <text evidence="2 12">Cofactor biosynthesis; NAD(+) biosynthesis; nicotinate D-ribonucleotide from quinolinate: step 1/1.</text>
</comment>
<evidence type="ECO:0000256" key="11">
    <source>
        <dbReference type="ARBA" id="ARBA00047445"/>
    </source>
</evidence>
<dbReference type="EC" id="2.4.2.19" evidence="5 12"/>
<evidence type="ECO:0000259" key="15">
    <source>
        <dbReference type="Pfam" id="PF02749"/>
    </source>
</evidence>
<dbReference type="EMBL" id="HBEA01004266">
    <property type="protein sequence ID" value="CAD8253741.1"/>
    <property type="molecule type" value="Transcribed_RNA"/>
</dbReference>
<dbReference type="InterPro" id="IPR027277">
    <property type="entry name" value="NadC/ModD"/>
</dbReference>
<comment type="subunit">
    <text evidence="4 12">Hexamer formed by 3 homodimers.</text>
</comment>
<keyword evidence="13" id="KW-0732">Signal</keyword>
<dbReference type="GO" id="GO:0034213">
    <property type="term" value="P:quinolinate catabolic process"/>
    <property type="evidence" value="ECO:0007669"/>
    <property type="project" value="TreeGrafter"/>
</dbReference>
<dbReference type="Gene3D" id="3.90.1170.20">
    <property type="entry name" value="Quinolinate phosphoribosyl transferase, N-terminal domain"/>
    <property type="match status" value="1"/>
</dbReference>
<keyword evidence="9 12" id="KW-0808">Transferase</keyword>
<dbReference type="SUPFAM" id="SSF51690">
    <property type="entry name" value="Nicotinate/Quinolinate PRTase C-terminal domain-like"/>
    <property type="match status" value="1"/>
</dbReference>
<dbReference type="UniPathway" id="UPA00253">
    <property type="reaction ID" value="UER00331"/>
</dbReference>
<dbReference type="InterPro" id="IPR036068">
    <property type="entry name" value="Nicotinate_pribotase-like_C"/>
</dbReference>
<evidence type="ECO:0000256" key="6">
    <source>
        <dbReference type="ARBA" id="ARBA00020990"/>
    </source>
</evidence>
<dbReference type="PANTHER" id="PTHR32179">
    <property type="entry name" value="NICOTINATE-NUCLEOTIDE PYROPHOSPHORYLASE [CARBOXYLATING]"/>
    <property type="match status" value="1"/>
</dbReference>
<feature type="signal peptide" evidence="13">
    <location>
        <begin position="1"/>
        <end position="22"/>
    </location>
</feature>
<dbReference type="InterPro" id="IPR004393">
    <property type="entry name" value="NadC"/>
</dbReference>
<dbReference type="PIRSF" id="PIRSF006250">
    <property type="entry name" value="NadC_ModD"/>
    <property type="match status" value="1"/>
</dbReference>
<dbReference type="SUPFAM" id="SSF54675">
    <property type="entry name" value="Nicotinate/Quinolinate PRTase N-terminal domain-like"/>
    <property type="match status" value="1"/>
</dbReference>
<dbReference type="InterPro" id="IPR013785">
    <property type="entry name" value="Aldolase_TIM"/>
</dbReference>
<keyword evidence="8 12" id="KW-0328">Glycosyltransferase</keyword>
<evidence type="ECO:0000256" key="7">
    <source>
        <dbReference type="ARBA" id="ARBA00022642"/>
    </source>
</evidence>
<accession>A0A7R9U3Q0</accession>
<dbReference type="AlphaFoldDB" id="A0A7R9U3Q0"/>
<feature type="domain" description="Quinolinate phosphoribosyl transferase C-terminal" evidence="14">
    <location>
        <begin position="151"/>
        <end position="321"/>
    </location>
</feature>
<comment type="function">
    <text evidence="1 12">Involved in the catabolism of quinolinic acid (QA).</text>
</comment>
<dbReference type="CDD" id="cd01572">
    <property type="entry name" value="QPRTase"/>
    <property type="match status" value="1"/>
</dbReference>
<dbReference type="InterPro" id="IPR002638">
    <property type="entry name" value="Quinolinate_PRibosylTrfase_C"/>
</dbReference>
<evidence type="ECO:0000256" key="10">
    <source>
        <dbReference type="ARBA" id="ARBA00033102"/>
    </source>
</evidence>
<dbReference type="Pfam" id="PF02749">
    <property type="entry name" value="QRPTase_N"/>
    <property type="match status" value="1"/>
</dbReference>
<gene>
    <name evidence="16" type="ORF">PPYR1160_LOCUS3233</name>
</gene>
<protein>
    <recommendedName>
        <fullName evidence="6 12">Nicotinate-nucleotide pyrophosphorylase [carboxylating]</fullName>
        <ecNumber evidence="5 12">2.4.2.19</ecNumber>
    </recommendedName>
    <alternativeName>
        <fullName evidence="10 12">Quinolinate phosphoribosyltransferase [decarboxylating]</fullName>
    </alternativeName>
</protein>
<dbReference type="GO" id="GO:0005737">
    <property type="term" value="C:cytoplasm"/>
    <property type="evidence" value="ECO:0007669"/>
    <property type="project" value="TreeGrafter"/>
</dbReference>
<evidence type="ECO:0000256" key="1">
    <source>
        <dbReference type="ARBA" id="ARBA00003237"/>
    </source>
</evidence>
<evidence type="ECO:0000256" key="4">
    <source>
        <dbReference type="ARBA" id="ARBA00011218"/>
    </source>
</evidence>
<evidence type="ECO:0000256" key="2">
    <source>
        <dbReference type="ARBA" id="ARBA00004893"/>
    </source>
</evidence>
<evidence type="ECO:0000256" key="9">
    <source>
        <dbReference type="ARBA" id="ARBA00022679"/>
    </source>
</evidence>
<dbReference type="GO" id="GO:0004514">
    <property type="term" value="F:nicotinate-nucleotide diphosphorylase (carboxylating) activity"/>
    <property type="evidence" value="ECO:0007669"/>
    <property type="project" value="UniProtKB-EC"/>
</dbReference>
<dbReference type="GO" id="GO:0009435">
    <property type="term" value="P:NAD+ biosynthetic process"/>
    <property type="evidence" value="ECO:0007669"/>
    <property type="project" value="UniProtKB-UniPathway"/>
</dbReference>
<reference evidence="16" key="1">
    <citation type="submission" date="2021-01" db="EMBL/GenBank/DDBJ databases">
        <authorList>
            <person name="Corre E."/>
            <person name="Pelletier E."/>
            <person name="Niang G."/>
            <person name="Scheremetjew M."/>
            <person name="Finn R."/>
            <person name="Kale V."/>
            <person name="Holt S."/>
            <person name="Cochrane G."/>
            <person name="Meng A."/>
            <person name="Brown T."/>
            <person name="Cohen L."/>
        </authorList>
    </citation>
    <scope>NUCLEOTIDE SEQUENCE</scope>
    <source>
        <strain evidence="16">CCMP2078</strain>
    </source>
</reference>
<dbReference type="InterPro" id="IPR022412">
    <property type="entry name" value="Quinolinate_PRibosylTrfase_N"/>
</dbReference>
<evidence type="ECO:0000256" key="8">
    <source>
        <dbReference type="ARBA" id="ARBA00022676"/>
    </source>
</evidence>
<comment type="catalytic activity">
    <reaction evidence="11 12">
        <text>nicotinate beta-D-ribonucleotide + CO2 + diphosphate = quinolinate + 5-phospho-alpha-D-ribose 1-diphosphate + 2 H(+)</text>
        <dbReference type="Rhea" id="RHEA:12733"/>
        <dbReference type="ChEBI" id="CHEBI:15378"/>
        <dbReference type="ChEBI" id="CHEBI:16526"/>
        <dbReference type="ChEBI" id="CHEBI:29959"/>
        <dbReference type="ChEBI" id="CHEBI:33019"/>
        <dbReference type="ChEBI" id="CHEBI:57502"/>
        <dbReference type="ChEBI" id="CHEBI:58017"/>
        <dbReference type="EC" id="2.4.2.19"/>
    </reaction>
</comment>
<keyword evidence="7 12" id="KW-0662">Pyridine nucleotide biosynthesis</keyword>
<evidence type="ECO:0000259" key="14">
    <source>
        <dbReference type="Pfam" id="PF01729"/>
    </source>
</evidence>
<feature type="chain" id="PRO_5031344286" description="Nicotinate-nucleotide pyrophosphorylase [carboxylating]" evidence="13">
    <location>
        <begin position="23"/>
        <end position="324"/>
    </location>
</feature>
<organism evidence="16">
    <name type="scientific">Pinguiococcus pyrenoidosus</name>
    <dbReference type="NCBI Taxonomy" id="172671"/>
    <lineage>
        <taxon>Eukaryota</taxon>
        <taxon>Sar</taxon>
        <taxon>Stramenopiles</taxon>
        <taxon>Ochrophyta</taxon>
        <taxon>Pinguiophyceae</taxon>
        <taxon>Pinguiochrysidales</taxon>
        <taxon>Pinguiochrysidaceae</taxon>
        <taxon>Pinguiococcus</taxon>
    </lineage>
</organism>
<dbReference type="NCBIfam" id="TIGR00078">
    <property type="entry name" value="nadC"/>
    <property type="match status" value="1"/>
</dbReference>
<feature type="domain" description="Quinolinate phosphoribosyl transferase N-terminal" evidence="15">
    <location>
        <begin position="72"/>
        <end position="149"/>
    </location>
</feature>
<dbReference type="FunFam" id="3.20.20.70:FF:000090">
    <property type="entry name" value="Nicotinate-nucleotide pyrophosphorylase [carboxylating]"/>
    <property type="match status" value="1"/>
</dbReference>
<name>A0A7R9U3Q0_9STRA</name>
<dbReference type="PANTHER" id="PTHR32179:SF3">
    <property type="entry name" value="NICOTINATE-NUCLEOTIDE PYROPHOSPHORYLASE [CARBOXYLATING]"/>
    <property type="match status" value="1"/>
</dbReference>
<comment type="similarity">
    <text evidence="3 12">Belongs to the NadC/ModD family.</text>
</comment>
<evidence type="ECO:0000313" key="16">
    <source>
        <dbReference type="EMBL" id="CAD8253741.1"/>
    </source>
</evidence>